<dbReference type="PANTHER" id="PTHR35179">
    <property type="entry name" value="PROTEIN CBG02620"/>
    <property type="match status" value="1"/>
</dbReference>
<feature type="region of interest" description="Disordered" evidence="1">
    <location>
        <begin position="203"/>
        <end position="225"/>
    </location>
</feature>
<dbReference type="AlphaFoldDB" id="A0AAN8F842"/>
<dbReference type="PANTHER" id="PTHR35179:SF2">
    <property type="entry name" value="START DOMAIN-CONTAINING PROTEIN"/>
    <property type="match status" value="1"/>
</dbReference>
<feature type="compositionally biased region" description="Basic and acidic residues" evidence="1">
    <location>
        <begin position="204"/>
        <end position="225"/>
    </location>
</feature>
<keyword evidence="3" id="KW-1185">Reference proteome</keyword>
<name>A0AAN8F842_9EURO</name>
<protein>
    <submittedName>
        <fullName evidence="2">Uncharacterized protein</fullName>
    </submittedName>
</protein>
<comment type="caution">
    <text evidence="2">The sequence shown here is derived from an EMBL/GenBank/DDBJ whole genome shotgun (WGS) entry which is preliminary data.</text>
</comment>
<evidence type="ECO:0000313" key="2">
    <source>
        <dbReference type="EMBL" id="KAK5958783.1"/>
    </source>
</evidence>
<reference evidence="2 3" key="1">
    <citation type="submission" date="2022-12" db="EMBL/GenBank/DDBJ databases">
        <title>Genomic features and morphological characterization of a novel Knufia sp. strain isolated from spacecraft assembly facility.</title>
        <authorList>
            <person name="Teixeira M."/>
            <person name="Chander A.M."/>
            <person name="Stajich J.E."/>
            <person name="Venkateswaran K."/>
        </authorList>
    </citation>
    <scope>NUCLEOTIDE SEQUENCE [LARGE SCALE GENOMIC DNA]</scope>
    <source>
        <strain evidence="2 3">FJI-L2-BK-P2</strain>
    </source>
</reference>
<proteinExistence type="predicted"/>
<dbReference type="Proteomes" id="UP001316803">
    <property type="component" value="Unassembled WGS sequence"/>
</dbReference>
<dbReference type="EMBL" id="JAKLMC020000001">
    <property type="protein sequence ID" value="KAK5958783.1"/>
    <property type="molecule type" value="Genomic_DNA"/>
</dbReference>
<gene>
    <name evidence="2" type="ORF">OHC33_000626</name>
</gene>
<evidence type="ECO:0000256" key="1">
    <source>
        <dbReference type="SAM" id="MobiDB-lite"/>
    </source>
</evidence>
<evidence type="ECO:0000313" key="3">
    <source>
        <dbReference type="Proteomes" id="UP001316803"/>
    </source>
</evidence>
<sequence>MANKIEEISLADIKGDNDTKSQPRIENVSYVASYNWIDKDTPTISVPGLPPKWQPSSKTKQLQPDSGTYISDPNGARFPIHPTEPAVRAILHENPTFDTTNVNIFACGNTLDSLLEFVQDSPRTFQLGVERIGNTVFLIREPPPETVNSIVSKYSYSRAFHDTYTKWEAEAKESVSHQRIVRYDFMGLKLVVRHACDGYLPNKVPKERELPPRKRRADEMSKDDAEVVEEESVQFTVSCANVVDENIKKEDEGPASTTALPQNATLTLTESGRNIPQAAIFDIRTRSTKFLKQKDRVAAMDQFYARLWPTQIPNLIFACHWKGEFKMRDIRVIDVANHLKEWEGKNAEVLTKFGVVLRKLVAMTKEEGKERFKVRRVDAGVLEILSVDEHSARALSEEMKARWESLNKAETAKEEYSNKKVKMEDA</sequence>
<organism evidence="2 3">
    <name type="scientific">Knufia fluminis</name>
    <dbReference type="NCBI Taxonomy" id="191047"/>
    <lineage>
        <taxon>Eukaryota</taxon>
        <taxon>Fungi</taxon>
        <taxon>Dikarya</taxon>
        <taxon>Ascomycota</taxon>
        <taxon>Pezizomycotina</taxon>
        <taxon>Eurotiomycetes</taxon>
        <taxon>Chaetothyriomycetidae</taxon>
        <taxon>Chaetothyriales</taxon>
        <taxon>Trichomeriaceae</taxon>
        <taxon>Knufia</taxon>
    </lineage>
</organism>
<accession>A0AAN8F842</accession>